<sequence length="220" mass="25081">MSSFSNSSSTAFSDISTSTLRSLTNDLAEQIIHNTSIRLTREIGDQLINLNENSINQLSIEKDQTSNDKDNDEDPFKKEYQRLISERNWSLIYPEIESDLTDQIKSKLYLVYSNTNIENDGSNVGTSTRPVNLDELHMKIDINSNRYVTKRKSFWSGFKTSSSTSRNRLDPNTINFKIISNSTDGLQCESDRSIASISLGDYFDKPDMINQSKFRFKTGN</sequence>
<reference evidence="1 2" key="1">
    <citation type="submission" date="2024-01" db="EMBL/GenBank/DDBJ databases">
        <title>Comparative genomics of Cryptococcus and Kwoniella reveals pathogenesis evolution and contrasting modes of karyotype evolution via chromosome fusion or intercentromeric recombination.</title>
        <authorList>
            <person name="Coelho M.A."/>
            <person name="David-Palma M."/>
            <person name="Shea T."/>
            <person name="Bowers K."/>
            <person name="McGinley-Smith S."/>
            <person name="Mohammad A.W."/>
            <person name="Gnirke A."/>
            <person name="Yurkov A.M."/>
            <person name="Nowrousian M."/>
            <person name="Sun S."/>
            <person name="Cuomo C.A."/>
            <person name="Heitman J."/>
        </authorList>
    </citation>
    <scope>NUCLEOTIDE SEQUENCE [LARGE SCALE GENOMIC DNA]</scope>
    <source>
        <strain evidence="1 2">CBS 6074</strain>
    </source>
</reference>
<dbReference type="AlphaFoldDB" id="A0AAX4JNT1"/>
<proteinExistence type="predicted"/>
<evidence type="ECO:0000313" key="2">
    <source>
        <dbReference type="Proteomes" id="UP001355207"/>
    </source>
</evidence>
<dbReference type="GeneID" id="91092077"/>
<dbReference type="RefSeq" id="XP_066073291.1">
    <property type="nucleotide sequence ID" value="XM_066217194.1"/>
</dbReference>
<gene>
    <name evidence="1" type="ORF">L201_001405</name>
</gene>
<dbReference type="EMBL" id="CP144098">
    <property type="protein sequence ID" value="WWC86528.1"/>
    <property type="molecule type" value="Genomic_DNA"/>
</dbReference>
<accession>A0AAX4JNT1</accession>
<dbReference type="Proteomes" id="UP001355207">
    <property type="component" value="Chromosome 1"/>
</dbReference>
<name>A0AAX4JNT1_9TREE</name>
<evidence type="ECO:0008006" key="3">
    <source>
        <dbReference type="Google" id="ProtNLM"/>
    </source>
</evidence>
<protein>
    <recommendedName>
        <fullName evidence="3">Kinetochore protein Spc24</fullName>
    </recommendedName>
</protein>
<evidence type="ECO:0000313" key="1">
    <source>
        <dbReference type="EMBL" id="WWC86528.1"/>
    </source>
</evidence>
<organism evidence="1 2">
    <name type="scientific">Kwoniella dendrophila CBS 6074</name>
    <dbReference type="NCBI Taxonomy" id="1295534"/>
    <lineage>
        <taxon>Eukaryota</taxon>
        <taxon>Fungi</taxon>
        <taxon>Dikarya</taxon>
        <taxon>Basidiomycota</taxon>
        <taxon>Agaricomycotina</taxon>
        <taxon>Tremellomycetes</taxon>
        <taxon>Tremellales</taxon>
        <taxon>Cryptococcaceae</taxon>
        <taxon>Kwoniella</taxon>
    </lineage>
</organism>
<keyword evidence="2" id="KW-1185">Reference proteome</keyword>